<dbReference type="RefSeq" id="WP_209655081.1">
    <property type="nucleotide sequence ID" value="NZ_JAGJCB010000008.1"/>
</dbReference>
<sequence>MAELSGNKASVIKLTDPDLPQFLDFKELRKEGLEHIGNLSGKIWTDHNVHDPGITILEVLVYALMDLGYKTNLPIEDLIAHEDEQHGNDNFLTPLEVLTINPVTITDYRKLLLELPGVRNAWLEPVNDESLYVNPFNNTLSCNEVGNATFRKCNNFNNDNEVPPRPGFLKIQLNGLYNVYIEKESDVKNNAVLIDEVKKLLSAYRNLCEDVFEINVLKPVDIGVCAEVELNSGFSPEVVYKEIIKAIRNFIQPQINYYTLNGLLDKGKSIDEIFAGRPYRKESYGFVDTDELEQLERRGEIHLSDLYHVVLSVEGVRKIKKIHIKGLKGTHVDAIDWVQGNMICDGEVPVFSLENTCIDLYSSEGLLLIDKTKINKTLSFPKKFELPSDSLDAKVPTGTYREDLDHYYSIQNDFPVVYGIGDDGLPENATLLRKTQALQLKGYLMFYDQILANYTSQLANMGSLFSIKPEQEKTLQEKQTYFTQITETAPGIDKLLKFYEQNSNLTEGLEFAVTVSNDLQWKEALELLKNNSRTELTIGNYCNGKSGLVNLFTFSSSNIRAIYINQLVDSFFNDNYTIEILSDRFGYFFVLCPQSPNDVLLVGTKRFQSENDAKNEANNVAFFASILENYNLVTNKSESVDPDMHYFGISYHPVSYLNIIQKLTENKDEYIARRKQFLDHLLARFGEDFTDYTLLKYRQKINKEDFDEQTVNDQSAYLNQFAEVSRNRGKAFNYLEPSWNTDNVSGFEKRTTLLSGLNNYTRRNLCNFEVTPCFKLLLKDPSGNILFRSNRSYETREALSNAAEKLLVQLRNEETYKQLEKNLNGFNSSVIHRIFSEQAADENIVISKYNYHQELLNYKNDIVTVSDNSKMASSKIATDTRDEFIKAINSRKLSASTKEKNKLRLLPIERKNCYLDTNQLDLKIDTLISWKWHLLNTGSKDKVESKSVFNDYEEAWDHLINNETLDAYVTEHDTALNWSLKINNKILFSSVNSYPDAYKAVAAWRQAKTWGSTSKNLSIEGKDNTFKIYLKGEKDNVIAVSNEINTTDFNKETAIEDSVKIFNNRSSKPDYNKIKNKFGFKVPVGVNQQPFVSYCVYDSKKEALKEINKVYQFGGNKKNYLLSGDEGNPEYNFIIRDEFGSFLALPPDHFETASDRNRSLTSVTKFLKSNELPVAIKEEPRRYVWSLYEGEKEILKSDTEFASKAKSKADFDKVAVAEAVKGNHPVFEEHLYEFKVESTPALYNFLYGDSNSQGEFSPIFISKDTYKTYESASKAYTGFVKKIQTFSLIVSKKEADYEFALFDAANEKQPIAFQYKKEDVKADAEKASAIMAYMSTIYTNEGQPNPEFVASEMSENENGMFEWRFYKKNSPVAISRKCPERASAERIKAMICDLVPPVNLKQCPPKNMVVCPKKDPKKYHYQICFNDNENHEFVLISYLGYDNYEAAEEAYKNEFLNIIGFATDATQYGTEGKISIEEIYKNSESNSACDETSFIAVIPEEKIKELKEQGHDIIEYYTKLADIFPIYKIEEEEKTTFKYEVVIPQPGMLKGLCECAENEVGDCEDICGCCSEKKHLGSLLWTSVECYTTYEEALLAYQHFYVLAGSSNNCRILCEKGCFYVGLVEVLAESFCEFQTEEEAWNDVFPDKKDDCKNCVPGGVREFVYAADNDKNYIPVCDQKYWKFKIVSPSYFVVNHNCYYSSEAQRDEQMQKWMEVLKKLDWTKYGSYKSGAGESNASLSSHFNTNVSFIDTNNSSRDTMCSLVEIIRACLKECPKTAKTEAEIKEAIKLCLKEKLKDERISKILEEANLDVDALNQLANYFPVYKSDNGYCYRLYWKENDKKITENGLQPCGCDDVIAEDGNQACNEPFPFISSNCYSCCTEALNAFRELCELITSGLYSVECTSKGENGPYSFQIVDKSKELAYHPQQYDSLQEVKDAIKLTKECVNDMGMHVLEHILLRPRTENEFKDQSVPGTNQRFGNCLLPICPDYCCDIEWQPDMDKDDPCAQKDNTIYYLPGSDPYSFWATVALPSWSKQFRTQESRLAFEQLLYKESPALVGLNILWLSPRNMCKFEDAYMQWLDWMQDMEAPLCDPNNASPMYRLADCIKTLQSEEACPTVPGEQGDCNCKSEEVKDPSECCLPADTTGTIFWKYCPVENNYDDVRDVVTDTSAQPVTVTLTRSISSTKNEAKKAPPTKKEILAQVRQRKPAYLDNVKTASDEKMLKTKSYERTIFFLENTPTIAGYVQLVNFFNQYSLKKGNDVDAFLVLLKNATWHLFDKLTLDEKAIIKKEDLKSIKQSIAVLSEYGLSTKELNNEWHSDALKTLANPKVLNQLTTLLK</sequence>
<gene>
    <name evidence="1" type="ORF">J8H85_10120</name>
</gene>
<reference evidence="1 2" key="1">
    <citation type="submission" date="2021-04" db="EMBL/GenBank/DDBJ databases">
        <title>Mariniflexile gromovii gen. nov., sp. nov., a gliding bacterium isolated from the sea urchin Strongylocentrotus intermedius.</title>
        <authorList>
            <person name="Ko S."/>
            <person name="Le V."/>
            <person name="Ahn C.-Y."/>
            <person name="Oh H.-M."/>
        </authorList>
    </citation>
    <scope>NUCLEOTIDE SEQUENCE [LARGE SCALE GENOMIC DNA]</scope>
    <source>
        <strain evidence="1 2">KCTC 12570</strain>
    </source>
</reference>
<comment type="caution">
    <text evidence="1">The sequence shown here is derived from an EMBL/GenBank/DDBJ whole genome shotgun (WGS) entry which is preliminary data.</text>
</comment>
<name>A0ABS4BUC0_9FLAO</name>
<dbReference type="Proteomes" id="UP000670776">
    <property type="component" value="Unassembled WGS sequence"/>
</dbReference>
<accession>A0ABS4BUC0</accession>
<proteinExistence type="predicted"/>
<protein>
    <submittedName>
        <fullName evidence="1">Uncharacterized protein</fullName>
    </submittedName>
</protein>
<dbReference type="EMBL" id="JAGJCB010000008">
    <property type="protein sequence ID" value="MBP0904184.1"/>
    <property type="molecule type" value="Genomic_DNA"/>
</dbReference>
<evidence type="ECO:0000313" key="2">
    <source>
        <dbReference type="Proteomes" id="UP000670776"/>
    </source>
</evidence>
<organism evidence="1 2">
    <name type="scientific">Mariniflexile gromovii</name>
    <dbReference type="NCBI Taxonomy" id="362523"/>
    <lineage>
        <taxon>Bacteria</taxon>
        <taxon>Pseudomonadati</taxon>
        <taxon>Bacteroidota</taxon>
        <taxon>Flavobacteriia</taxon>
        <taxon>Flavobacteriales</taxon>
        <taxon>Flavobacteriaceae</taxon>
        <taxon>Mariniflexile</taxon>
    </lineage>
</organism>
<keyword evidence="2" id="KW-1185">Reference proteome</keyword>
<evidence type="ECO:0000313" key="1">
    <source>
        <dbReference type="EMBL" id="MBP0904184.1"/>
    </source>
</evidence>